<proteinExistence type="predicted"/>
<evidence type="ECO:0000313" key="2">
    <source>
        <dbReference type="EMBL" id="TDD98535.1"/>
    </source>
</evidence>
<organism evidence="2 3">
    <name type="scientific">Flavobacterium cellulosilyticum</name>
    <dbReference type="NCBI Taxonomy" id="2541731"/>
    <lineage>
        <taxon>Bacteria</taxon>
        <taxon>Pseudomonadati</taxon>
        <taxon>Bacteroidota</taxon>
        <taxon>Flavobacteriia</taxon>
        <taxon>Flavobacteriales</taxon>
        <taxon>Flavobacteriaceae</taxon>
        <taxon>Flavobacterium</taxon>
    </lineage>
</organism>
<keyword evidence="1" id="KW-1133">Transmembrane helix</keyword>
<protein>
    <submittedName>
        <fullName evidence="2">Uncharacterized protein</fullName>
    </submittedName>
</protein>
<evidence type="ECO:0000256" key="1">
    <source>
        <dbReference type="SAM" id="Phobius"/>
    </source>
</evidence>
<name>A0A4R5CFX8_9FLAO</name>
<evidence type="ECO:0000313" key="3">
    <source>
        <dbReference type="Proteomes" id="UP000295479"/>
    </source>
</evidence>
<reference evidence="2 3" key="1">
    <citation type="submission" date="2019-03" db="EMBL/GenBank/DDBJ databases">
        <title>Flavobacterium AR-3-4 sp. nov. isolated from arctic soil.</title>
        <authorList>
            <person name="Chaudhary D.K."/>
        </authorList>
    </citation>
    <scope>NUCLEOTIDE SEQUENCE [LARGE SCALE GENOMIC DNA]</scope>
    <source>
        <strain evidence="2 3">AR-3-4</strain>
    </source>
</reference>
<keyword evidence="1" id="KW-0472">Membrane</keyword>
<comment type="caution">
    <text evidence="2">The sequence shown here is derived from an EMBL/GenBank/DDBJ whole genome shotgun (WGS) entry which is preliminary data.</text>
</comment>
<dbReference type="AlphaFoldDB" id="A0A4R5CFX8"/>
<dbReference type="EMBL" id="SMFK01000002">
    <property type="protein sequence ID" value="TDD98535.1"/>
    <property type="molecule type" value="Genomic_DNA"/>
</dbReference>
<keyword evidence="3" id="KW-1185">Reference proteome</keyword>
<dbReference type="OrthoDB" id="1351461at2"/>
<dbReference type="RefSeq" id="WP_132002346.1">
    <property type="nucleotide sequence ID" value="NZ_SMFK01000002.1"/>
</dbReference>
<gene>
    <name evidence="2" type="ORF">E0F76_05240</name>
</gene>
<accession>A0A4R5CFX8</accession>
<keyword evidence="1" id="KW-0812">Transmembrane</keyword>
<dbReference type="Proteomes" id="UP000295479">
    <property type="component" value="Unassembled WGS sequence"/>
</dbReference>
<sequence>MNITTITNIIAGTAKFDSLTIVENGLILKNGKRAERTISFSELDNIYIKSYKLNPLFEFAFILFPFLFVFLSIQFLPFEMVLLVALFTVVPVFIKVYNYRWYRLKVCLKDGTFFIKKVSLRSKSETISIVNSVKKEGLYYKTNAMAHL</sequence>
<feature type="transmembrane region" description="Helical" evidence="1">
    <location>
        <begin position="56"/>
        <end position="75"/>
    </location>
</feature>
<feature type="transmembrane region" description="Helical" evidence="1">
    <location>
        <begin position="81"/>
        <end position="99"/>
    </location>
</feature>